<accession>A0A9X0AKQ9</accession>
<dbReference type="AlphaFoldDB" id="A0A9X0AKQ9"/>
<dbReference type="Gene3D" id="3.90.280.10">
    <property type="entry name" value="PEBP-like"/>
    <property type="match status" value="1"/>
</dbReference>
<dbReference type="SUPFAM" id="SSF49777">
    <property type="entry name" value="PEBP-like"/>
    <property type="match status" value="1"/>
</dbReference>
<gene>
    <name evidence="1" type="ORF">OCU04_006897</name>
</gene>
<evidence type="ECO:0000313" key="1">
    <source>
        <dbReference type="EMBL" id="KAJ8064567.1"/>
    </source>
</evidence>
<evidence type="ECO:0008006" key="3">
    <source>
        <dbReference type="Google" id="ProtNLM"/>
    </source>
</evidence>
<dbReference type="Pfam" id="PF01161">
    <property type="entry name" value="PBP"/>
    <property type="match status" value="1"/>
</dbReference>
<keyword evidence="2" id="KW-1185">Reference proteome</keyword>
<protein>
    <recommendedName>
        <fullName evidence="3">PEBP-like protein</fullName>
    </recommendedName>
</protein>
<proteinExistence type="predicted"/>
<dbReference type="InterPro" id="IPR036610">
    <property type="entry name" value="PEBP-like_sf"/>
</dbReference>
<dbReference type="EMBL" id="JAPEIS010000007">
    <property type="protein sequence ID" value="KAJ8064567.1"/>
    <property type="molecule type" value="Genomic_DNA"/>
</dbReference>
<evidence type="ECO:0000313" key="2">
    <source>
        <dbReference type="Proteomes" id="UP001152300"/>
    </source>
</evidence>
<dbReference type="OrthoDB" id="204980at2759"/>
<dbReference type="CDD" id="cd00457">
    <property type="entry name" value="PEBP"/>
    <property type="match status" value="1"/>
</dbReference>
<comment type="caution">
    <text evidence="1">The sequence shown here is derived from an EMBL/GenBank/DDBJ whole genome shotgun (WGS) entry which is preliminary data.</text>
</comment>
<reference evidence="1" key="1">
    <citation type="submission" date="2022-11" db="EMBL/GenBank/DDBJ databases">
        <title>Genome Resource of Sclerotinia nivalis Strain SnTB1, a Plant Pathogen Isolated from American Ginseng.</title>
        <authorList>
            <person name="Fan S."/>
        </authorList>
    </citation>
    <scope>NUCLEOTIDE SEQUENCE</scope>
    <source>
        <strain evidence="1">SnTB1</strain>
    </source>
</reference>
<dbReference type="Proteomes" id="UP001152300">
    <property type="component" value="Unassembled WGS sequence"/>
</dbReference>
<organism evidence="1 2">
    <name type="scientific">Sclerotinia nivalis</name>
    <dbReference type="NCBI Taxonomy" id="352851"/>
    <lineage>
        <taxon>Eukaryota</taxon>
        <taxon>Fungi</taxon>
        <taxon>Dikarya</taxon>
        <taxon>Ascomycota</taxon>
        <taxon>Pezizomycotina</taxon>
        <taxon>Leotiomycetes</taxon>
        <taxon>Helotiales</taxon>
        <taxon>Sclerotiniaceae</taxon>
        <taxon>Sclerotinia</taxon>
    </lineage>
</organism>
<dbReference type="InterPro" id="IPR008914">
    <property type="entry name" value="PEBP"/>
</dbReference>
<name>A0A9X0AKQ9_9HELO</name>
<dbReference type="InterPro" id="IPR049556">
    <property type="entry name" value="PhiB"/>
</dbReference>
<sequence length="208" mass="22938">MAAYLEAFLGRLFYSQRGRDAKLISRSIPSITQLPATLLVTSPLGPSLSPLSHSHSQVGANEFPPLSWSLNPNTDPELRDKIKSFLLVVEDPDAPLPSPVIHGIYYNIPPSKTEVRKEDFVEMSKGDDGSGQLLAGGFSYGVNRRKTIWGGPKPVLGHGVHRYFFQVVGLSERLETGAKIGRKELVGLLEGKVLVWGEWVGTYERKLE</sequence>
<dbReference type="PANTHER" id="PTHR30289">
    <property type="entry name" value="UNCHARACTERIZED PROTEIN YBCL-RELATED"/>
    <property type="match status" value="1"/>
</dbReference>
<dbReference type="PANTHER" id="PTHR30289:SF1">
    <property type="entry name" value="PEBP (PHOSPHATIDYLETHANOLAMINE-BINDING PROTEIN) FAMILY PROTEIN"/>
    <property type="match status" value="1"/>
</dbReference>